<protein>
    <recommendedName>
        <fullName evidence="3">Reverse transcriptase</fullName>
    </recommendedName>
</protein>
<keyword evidence="2" id="KW-1185">Reference proteome</keyword>
<proteinExistence type="predicted"/>
<dbReference type="AlphaFoldDB" id="A0A9P5X4J8"/>
<gene>
    <name evidence="1" type="ORF">P691DRAFT_677078</name>
</gene>
<evidence type="ECO:0008006" key="3">
    <source>
        <dbReference type="Google" id="ProtNLM"/>
    </source>
</evidence>
<reference evidence="1" key="1">
    <citation type="submission" date="2020-11" db="EMBL/GenBank/DDBJ databases">
        <authorList>
            <consortium name="DOE Joint Genome Institute"/>
            <person name="Ahrendt S."/>
            <person name="Riley R."/>
            <person name="Andreopoulos W."/>
            <person name="Labutti K."/>
            <person name="Pangilinan J."/>
            <person name="Ruiz-Duenas F.J."/>
            <person name="Barrasa J.M."/>
            <person name="Sanchez-Garcia M."/>
            <person name="Camarero S."/>
            <person name="Miyauchi S."/>
            <person name="Serrano A."/>
            <person name="Linde D."/>
            <person name="Babiker R."/>
            <person name="Drula E."/>
            <person name="Ayuso-Fernandez I."/>
            <person name="Pacheco R."/>
            <person name="Padilla G."/>
            <person name="Ferreira P."/>
            <person name="Barriuso J."/>
            <person name="Kellner H."/>
            <person name="Castanera R."/>
            <person name="Alfaro M."/>
            <person name="Ramirez L."/>
            <person name="Pisabarro A.G."/>
            <person name="Kuo A."/>
            <person name="Tritt A."/>
            <person name="Lipzen A."/>
            <person name="He G."/>
            <person name="Yan M."/>
            <person name="Ng V."/>
            <person name="Cullen D."/>
            <person name="Martin F."/>
            <person name="Rosso M.-N."/>
            <person name="Henrissat B."/>
            <person name="Hibbett D."/>
            <person name="Martinez A.T."/>
            <person name="Grigoriev I.V."/>
        </authorList>
    </citation>
    <scope>NUCLEOTIDE SEQUENCE</scope>
    <source>
        <strain evidence="1">MF-IS2</strain>
    </source>
</reference>
<evidence type="ECO:0000313" key="2">
    <source>
        <dbReference type="Proteomes" id="UP000807342"/>
    </source>
</evidence>
<feature type="non-terminal residue" evidence="1">
    <location>
        <position position="1"/>
    </location>
</feature>
<organism evidence="1 2">
    <name type="scientific">Macrolepiota fuliginosa MF-IS2</name>
    <dbReference type="NCBI Taxonomy" id="1400762"/>
    <lineage>
        <taxon>Eukaryota</taxon>
        <taxon>Fungi</taxon>
        <taxon>Dikarya</taxon>
        <taxon>Basidiomycota</taxon>
        <taxon>Agaricomycotina</taxon>
        <taxon>Agaricomycetes</taxon>
        <taxon>Agaricomycetidae</taxon>
        <taxon>Agaricales</taxon>
        <taxon>Agaricineae</taxon>
        <taxon>Agaricaceae</taxon>
        <taxon>Macrolepiota</taxon>
    </lineage>
</organism>
<dbReference type="Proteomes" id="UP000807342">
    <property type="component" value="Unassembled WGS sequence"/>
</dbReference>
<comment type="caution">
    <text evidence="1">The sequence shown here is derived from an EMBL/GenBank/DDBJ whole genome shotgun (WGS) entry which is preliminary data.</text>
</comment>
<dbReference type="EMBL" id="MU151353">
    <property type="protein sequence ID" value="KAF9444708.1"/>
    <property type="molecule type" value="Genomic_DNA"/>
</dbReference>
<evidence type="ECO:0000313" key="1">
    <source>
        <dbReference type="EMBL" id="KAF9444708.1"/>
    </source>
</evidence>
<accession>A0A9P5X4J8</accession>
<name>A0A9P5X4J8_9AGAR</name>
<sequence length="87" mass="9780">FTRCVTNHALIGEYQERFNLGECDNSCSCGAPMQTRSHLLSACPNLIHTKALLHDHRIPTMAPRSIERLISFLQDNPSAFAFQPELP</sequence>
<dbReference type="OrthoDB" id="3230070at2759"/>